<evidence type="ECO:0000313" key="8">
    <source>
        <dbReference type="Proteomes" id="UP001065174"/>
    </source>
</evidence>
<keyword evidence="8" id="KW-1185">Reference proteome</keyword>
<dbReference type="InterPro" id="IPR002502">
    <property type="entry name" value="Amidase_domain"/>
</dbReference>
<dbReference type="InterPro" id="IPR051206">
    <property type="entry name" value="NAMLAA_amidase_2"/>
</dbReference>
<dbReference type="PROSITE" id="PS51781">
    <property type="entry name" value="SH3B"/>
    <property type="match status" value="1"/>
</dbReference>
<protein>
    <recommendedName>
        <fullName evidence="2">N-acetylmuramoyl-L-alanine amidase</fullName>
        <ecNumber evidence="2">3.5.1.28</ecNumber>
    </recommendedName>
</protein>
<feature type="compositionally biased region" description="Polar residues" evidence="5">
    <location>
        <begin position="11"/>
        <end position="27"/>
    </location>
</feature>
<evidence type="ECO:0000256" key="5">
    <source>
        <dbReference type="SAM" id="MobiDB-lite"/>
    </source>
</evidence>
<dbReference type="CDD" id="cd06583">
    <property type="entry name" value="PGRP"/>
    <property type="match status" value="1"/>
</dbReference>
<dbReference type="InterPro" id="IPR003646">
    <property type="entry name" value="SH3-like_bac-type"/>
</dbReference>
<comment type="catalytic activity">
    <reaction evidence="1">
        <text>Hydrolyzes the link between N-acetylmuramoyl residues and L-amino acid residues in certain cell-wall glycopeptides.</text>
        <dbReference type="EC" id="3.5.1.28"/>
    </reaction>
</comment>
<evidence type="ECO:0000256" key="2">
    <source>
        <dbReference type="ARBA" id="ARBA00011901"/>
    </source>
</evidence>
<dbReference type="GO" id="GO:0008745">
    <property type="term" value="F:N-acetylmuramoyl-L-alanine amidase activity"/>
    <property type="evidence" value="ECO:0007669"/>
    <property type="project" value="UniProtKB-EC"/>
</dbReference>
<accession>A0ABY6CNM9</accession>
<dbReference type="PANTHER" id="PTHR30417">
    <property type="entry name" value="N-ACETYLMURAMOYL-L-ALANINE AMIDASE AMID"/>
    <property type="match status" value="1"/>
</dbReference>
<dbReference type="Gene3D" id="3.40.80.10">
    <property type="entry name" value="Peptidoglycan recognition protein-like"/>
    <property type="match status" value="1"/>
</dbReference>
<feature type="region of interest" description="Disordered" evidence="5">
    <location>
        <begin position="1"/>
        <end position="27"/>
    </location>
</feature>
<organism evidence="7 8">
    <name type="scientific">Reichenbachiella agarivorans</name>
    <dbReference type="NCBI Taxonomy" id="2979464"/>
    <lineage>
        <taxon>Bacteria</taxon>
        <taxon>Pseudomonadati</taxon>
        <taxon>Bacteroidota</taxon>
        <taxon>Cytophagia</taxon>
        <taxon>Cytophagales</taxon>
        <taxon>Reichenbachiellaceae</taxon>
        <taxon>Reichenbachiella</taxon>
    </lineage>
</organism>
<keyword evidence="3 7" id="KW-0378">Hydrolase</keyword>
<name>A0ABY6CNM9_9BACT</name>
<evidence type="ECO:0000313" key="7">
    <source>
        <dbReference type="EMBL" id="UXP31645.1"/>
    </source>
</evidence>
<feature type="domain" description="SH3b" evidence="6">
    <location>
        <begin position="221"/>
        <end position="273"/>
    </location>
</feature>
<evidence type="ECO:0000256" key="3">
    <source>
        <dbReference type="ARBA" id="ARBA00022801"/>
    </source>
</evidence>
<keyword evidence="4" id="KW-0961">Cell wall biogenesis/degradation</keyword>
<sequence>MKIENHLLVPSSGSQVSHQLTNKTSGQFRDSLPDTVVIHFTAGRDAKSSIQTLTDPNVPASAHLVIGRDNSITQLVPFNTVAWHAGKSSWADRSGLNAYSIGIEIDNAGRLDKQGEEYLSWFKKSYAAVEVFQGIHRNESVASYWHRYTPEQIEIVEQIVRLLCETYGIKLILGHEEISPDRKIDPGPAFPLDKLRNNILYANRQQDDPAAFDPAGQTTDYPTATVTAYQLNVRSKPSANSDLVIEPLTKGEMVQILETKGKWSKVKSCKRAG</sequence>
<dbReference type="RefSeq" id="WP_262309084.1">
    <property type="nucleotide sequence ID" value="NZ_CP106679.1"/>
</dbReference>
<dbReference type="SUPFAM" id="SSF55846">
    <property type="entry name" value="N-acetylmuramoyl-L-alanine amidase-like"/>
    <property type="match status" value="1"/>
</dbReference>
<dbReference type="InterPro" id="IPR036505">
    <property type="entry name" value="Amidase/PGRP_sf"/>
</dbReference>
<evidence type="ECO:0000259" key="6">
    <source>
        <dbReference type="PROSITE" id="PS51781"/>
    </source>
</evidence>
<dbReference type="Gene3D" id="2.30.30.40">
    <property type="entry name" value="SH3 Domains"/>
    <property type="match status" value="1"/>
</dbReference>
<evidence type="ECO:0000256" key="1">
    <source>
        <dbReference type="ARBA" id="ARBA00001561"/>
    </source>
</evidence>
<dbReference type="EC" id="3.5.1.28" evidence="2"/>
<dbReference type="EMBL" id="CP106679">
    <property type="protein sequence ID" value="UXP31645.1"/>
    <property type="molecule type" value="Genomic_DNA"/>
</dbReference>
<evidence type="ECO:0000256" key="4">
    <source>
        <dbReference type="ARBA" id="ARBA00023316"/>
    </source>
</evidence>
<dbReference type="SMART" id="SM00644">
    <property type="entry name" value="Ami_2"/>
    <property type="match status" value="1"/>
</dbReference>
<dbReference type="Pfam" id="PF01510">
    <property type="entry name" value="Amidase_2"/>
    <property type="match status" value="1"/>
</dbReference>
<dbReference type="PANTHER" id="PTHR30417:SF1">
    <property type="entry name" value="N-ACETYLMURAMOYL-L-ALANINE AMIDASE AMID"/>
    <property type="match status" value="1"/>
</dbReference>
<gene>
    <name evidence="7" type="ORF">N6H18_14950</name>
</gene>
<reference evidence="7" key="1">
    <citation type="submission" date="2022-09" db="EMBL/GenBank/DDBJ databases">
        <title>Comparative genomics and taxonomic characterization of three novel marine species of genus Reichenbachiella exhibiting antioxidant and polysaccharide degradation activities.</title>
        <authorList>
            <person name="Muhammad N."/>
            <person name="Lee Y.-J."/>
            <person name="Ko J."/>
            <person name="Kim S.-G."/>
        </authorList>
    </citation>
    <scope>NUCLEOTIDE SEQUENCE</scope>
    <source>
        <strain evidence="7">BKB1-1</strain>
    </source>
</reference>
<dbReference type="Proteomes" id="UP001065174">
    <property type="component" value="Chromosome"/>
</dbReference>
<proteinExistence type="predicted"/>